<evidence type="ECO:0000313" key="1">
    <source>
        <dbReference type="EMBL" id="EQD58939.1"/>
    </source>
</evidence>
<proteinExistence type="predicted"/>
<dbReference type="AlphaFoldDB" id="T1C0X8"/>
<organism evidence="1">
    <name type="scientific">mine drainage metagenome</name>
    <dbReference type="NCBI Taxonomy" id="410659"/>
    <lineage>
        <taxon>unclassified sequences</taxon>
        <taxon>metagenomes</taxon>
        <taxon>ecological metagenomes</taxon>
    </lineage>
</organism>
<accession>T1C0X8</accession>
<gene>
    <name evidence="1" type="ORF">B2A_04181</name>
</gene>
<comment type="caution">
    <text evidence="1">The sequence shown here is derived from an EMBL/GenBank/DDBJ whole genome shotgun (WGS) entry which is preliminary data.</text>
</comment>
<feature type="non-terminal residue" evidence="1">
    <location>
        <position position="40"/>
    </location>
</feature>
<dbReference type="EMBL" id="AUZZ01002793">
    <property type="protein sequence ID" value="EQD58939.1"/>
    <property type="molecule type" value="Genomic_DNA"/>
</dbReference>
<sequence>MVLKYINKNFKPKKEDEFSIWNEAVNGSVWHGSKYGLAFA</sequence>
<reference evidence="1" key="1">
    <citation type="submission" date="2013-08" db="EMBL/GenBank/DDBJ databases">
        <authorList>
            <person name="Mendez C."/>
            <person name="Richter M."/>
            <person name="Ferrer M."/>
            <person name="Sanchez J."/>
        </authorList>
    </citation>
    <scope>NUCLEOTIDE SEQUENCE</scope>
</reference>
<name>T1C0X8_9ZZZZ</name>
<protein>
    <submittedName>
        <fullName evidence="1">Uncharacterized protein</fullName>
    </submittedName>
</protein>
<reference evidence="1" key="2">
    <citation type="journal article" date="2014" name="ISME J.">
        <title>Microbial stratification in low pH oxic and suboxic macroscopic growths along an acid mine drainage.</title>
        <authorList>
            <person name="Mendez-Garcia C."/>
            <person name="Mesa V."/>
            <person name="Sprenger R.R."/>
            <person name="Richter M."/>
            <person name="Diez M.S."/>
            <person name="Solano J."/>
            <person name="Bargiela R."/>
            <person name="Golyshina O.V."/>
            <person name="Manteca A."/>
            <person name="Ramos J.L."/>
            <person name="Gallego J.R."/>
            <person name="Llorente I."/>
            <person name="Martins Dos Santos V.A."/>
            <person name="Jensen O.N."/>
            <person name="Pelaez A.I."/>
            <person name="Sanchez J."/>
            <person name="Ferrer M."/>
        </authorList>
    </citation>
    <scope>NUCLEOTIDE SEQUENCE</scope>
</reference>